<dbReference type="OrthoDB" id="433202at2759"/>
<gene>
    <name evidence="3" type="ORF">PGLA1383_LOCUS43356</name>
    <name evidence="4" type="ORF">PGLA2088_LOCUS17203</name>
</gene>
<feature type="compositionally biased region" description="Low complexity" evidence="2">
    <location>
        <begin position="315"/>
        <end position="357"/>
    </location>
</feature>
<proteinExistence type="predicted"/>
<organism evidence="4 5">
    <name type="scientific">Polarella glacialis</name>
    <name type="common">Dinoflagellate</name>
    <dbReference type="NCBI Taxonomy" id="89957"/>
    <lineage>
        <taxon>Eukaryota</taxon>
        <taxon>Sar</taxon>
        <taxon>Alveolata</taxon>
        <taxon>Dinophyceae</taxon>
        <taxon>Suessiales</taxon>
        <taxon>Suessiaceae</taxon>
        <taxon>Polarella</taxon>
    </lineage>
</organism>
<reference evidence="4" key="1">
    <citation type="submission" date="2021-02" db="EMBL/GenBank/DDBJ databases">
        <authorList>
            <person name="Dougan E. K."/>
            <person name="Rhodes N."/>
            <person name="Thang M."/>
            <person name="Chan C."/>
        </authorList>
    </citation>
    <scope>NUCLEOTIDE SEQUENCE</scope>
</reference>
<dbReference type="EMBL" id="CAJNNW010022595">
    <property type="protein sequence ID" value="CAE8669498.1"/>
    <property type="molecule type" value="Genomic_DNA"/>
</dbReference>
<evidence type="ECO:0000313" key="4">
    <source>
        <dbReference type="EMBL" id="CAE8669498.1"/>
    </source>
</evidence>
<dbReference type="EMBL" id="CAJNNV010028971">
    <property type="protein sequence ID" value="CAE8626426.1"/>
    <property type="molecule type" value="Genomic_DNA"/>
</dbReference>
<feature type="region of interest" description="Disordered" evidence="2">
    <location>
        <begin position="87"/>
        <end position="115"/>
    </location>
</feature>
<evidence type="ECO:0000313" key="6">
    <source>
        <dbReference type="Proteomes" id="UP000654075"/>
    </source>
</evidence>
<feature type="compositionally biased region" description="Low complexity" evidence="2">
    <location>
        <begin position="493"/>
        <end position="516"/>
    </location>
</feature>
<feature type="compositionally biased region" description="Low complexity" evidence="2">
    <location>
        <begin position="427"/>
        <end position="439"/>
    </location>
</feature>
<feature type="compositionally biased region" description="Polar residues" evidence="2">
    <location>
        <begin position="445"/>
        <end position="463"/>
    </location>
</feature>
<comment type="caution">
    <text evidence="4">The sequence shown here is derived from an EMBL/GenBank/DDBJ whole genome shotgun (WGS) entry which is preliminary data.</text>
</comment>
<evidence type="ECO:0000256" key="2">
    <source>
        <dbReference type="SAM" id="MobiDB-lite"/>
    </source>
</evidence>
<feature type="compositionally biased region" description="Polar residues" evidence="2">
    <location>
        <begin position="368"/>
        <end position="383"/>
    </location>
</feature>
<feature type="region of interest" description="Disordered" evidence="2">
    <location>
        <begin position="720"/>
        <end position="739"/>
    </location>
</feature>
<dbReference type="Proteomes" id="UP000626109">
    <property type="component" value="Unassembled WGS sequence"/>
</dbReference>
<feature type="compositionally biased region" description="Polar residues" evidence="2">
    <location>
        <begin position="304"/>
        <end position="313"/>
    </location>
</feature>
<feature type="region of interest" description="Disordered" evidence="2">
    <location>
        <begin position="272"/>
        <end position="516"/>
    </location>
</feature>
<name>A0A813J9A6_POLGL</name>
<keyword evidence="6" id="KW-1185">Reference proteome</keyword>
<feature type="coiled-coil region" evidence="1">
    <location>
        <begin position="623"/>
        <end position="674"/>
    </location>
</feature>
<evidence type="ECO:0000313" key="3">
    <source>
        <dbReference type="EMBL" id="CAE8626426.1"/>
    </source>
</evidence>
<feature type="compositionally biased region" description="Low complexity" evidence="2">
    <location>
        <begin position="90"/>
        <end position="102"/>
    </location>
</feature>
<evidence type="ECO:0000313" key="5">
    <source>
        <dbReference type="Proteomes" id="UP000626109"/>
    </source>
</evidence>
<dbReference type="Proteomes" id="UP000654075">
    <property type="component" value="Unassembled WGS sequence"/>
</dbReference>
<sequence>MAQRPVELEVELERARRLGDRFGLHNSDDSELARERRAHLLSADFLRESSENPVAASLLGQSGERREGIVQLELNLENQRRGQLQALTRPAASPASPGGAVPTRPTATGGRGIGSTREEALRDTLDEISVKSILDFRTSGSGVLAAEATATAAACAIANLDDTVRLNIHNLNPDDPWAGALTVLSKPGHFINTLRRFPQFISSGSVPEDNMVAARHYLSMAEGVHETTVHPAVSGLRRWVASAIHYWEDRLPSQPQAASAVPVAKSNGSAIPVAKAHAPDRSSLQARGASTPHANLASGVRQRTAVSPQSSARQVPARGGASPRPRPVATAQASAASPSHASTSISSTHPSRSSTAPRVPVAGVASVNGGQPSTSSSFRGATLSSTSAPRRAASPMSGSPMPTSSSSGAGRKSTSVGIGVSSGGGSSSSRAASVRRAASPDLRQRQLSPQPQSARSGASMTRSRSARAEVHADRSASAIATRARGATTPSRMRVSQSPRVSASQSSLKGSSSLAGLPSVNDLRRMIEETKREVRDIRSVETRTKWQMTREERREQIHTSMSTAAEIRDWRFKQAEGMKSYTAAKAQESKTVQLKESKDFIGFKKEVKKITKEDEIRYQKEVYLEGEELANWEAERAREAAEQDQALVKAKVENVEFLREEREFTRRIEKEVQDEERVTEQTLQMASLARELALEKEKLLQSLEYQTSCQRAAPLASVVLNKSRSGKSLPPGQSFAKGRH</sequence>
<accession>A0A813J9A6</accession>
<evidence type="ECO:0000256" key="1">
    <source>
        <dbReference type="SAM" id="Coils"/>
    </source>
</evidence>
<feature type="compositionally biased region" description="Low complexity" evidence="2">
    <location>
        <begin position="384"/>
        <end position="419"/>
    </location>
</feature>
<protein>
    <submittedName>
        <fullName evidence="4">Uncharacterized protein</fullName>
    </submittedName>
</protein>
<keyword evidence="1" id="KW-0175">Coiled coil</keyword>
<dbReference type="AlphaFoldDB" id="A0A813J9A6"/>